<proteinExistence type="predicted"/>
<organism evidence="5 6">
    <name type="scientific">Astrephomene gubernaculifera</name>
    <dbReference type="NCBI Taxonomy" id="47775"/>
    <lineage>
        <taxon>Eukaryota</taxon>
        <taxon>Viridiplantae</taxon>
        <taxon>Chlorophyta</taxon>
        <taxon>core chlorophytes</taxon>
        <taxon>Chlorophyceae</taxon>
        <taxon>CS clade</taxon>
        <taxon>Chlamydomonadales</taxon>
        <taxon>Astrephomenaceae</taxon>
        <taxon>Astrephomene</taxon>
    </lineage>
</organism>
<dbReference type="EMBL" id="BMAR01000096">
    <property type="protein sequence ID" value="GFR53177.1"/>
    <property type="molecule type" value="Genomic_DNA"/>
</dbReference>
<feature type="domain" description="BTB" evidence="4">
    <location>
        <begin position="33"/>
        <end position="101"/>
    </location>
</feature>
<keyword evidence="6" id="KW-1185">Reference proteome</keyword>
<name>A0AAD3E5B2_9CHLO</name>
<dbReference type="GO" id="GO:0000151">
    <property type="term" value="C:ubiquitin ligase complex"/>
    <property type="evidence" value="ECO:0007669"/>
    <property type="project" value="TreeGrafter"/>
</dbReference>
<dbReference type="AlphaFoldDB" id="A0AAD3E5B2"/>
<dbReference type="Proteomes" id="UP001054857">
    <property type="component" value="Unassembled WGS sequence"/>
</dbReference>
<evidence type="ECO:0000259" key="4">
    <source>
        <dbReference type="PROSITE" id="PS50097"/>
    </source>
</evidence>
<dbReference type="GO" id="GO:0005737">
    <property type="term" value="C:cytoplasm"/>
    <property type="evidence" value="ECO:0007669"/>
    <property type="project" value="TreeGrafter"/>
</dbReference>
<dbReference type="CDD" id="cd18186">
    <property type="entry name" value="BTB_POZ_ZBTB_KLHL-like"/>
    <property type="match status" value="1"/>
</dbReference>
<dbReference type="InterPro" id="IPR000210">
    <property type="entry name" value="BTB/POZ_dom"/>
</dbReference>
<dbReference type="Gene3D" id="3.30.710.10">
    <property type="entry name" value="Potassium Channel Kv1.1, Chain A"/>
    <property type="match status" value="1"/>
</dbReference>
<dbReference type="Pfam" id="PF00651">
    <property type="entry name" value="BTB"/>
    <property type="match status" value="1"/>
</dbReference>
<evidence type="ECO:0000256" key="1">
    <source>
        <dbReference type="ARBA" id="ARBA00004906"/>
    </source>
</evidence>
<evidence type="ECO:0000256" key="3">
    <source>
        <dbReference type="ARBA" id="ARBA00023043"/>
    </source>
</evidence>
<comment type="caution">
    <text evidence="5">The sequence shown here is derived from an EMBL/GenBank/DDBJ whole genome shotgun (WGS) entry which is preliminary data.</text>
</comment>
<dbReference type="PROSITE" id="PS50097">
    <property type="entry name" value="BTB"/>
    <property type="match status" value="1"/>
</dbReference>
<evidence type="ECO:0000313" key="5">
    <source>
        <dbReference type="EMBL" id="GFR53177.1"/>
    </source>
</evidence>
<evidence type="ECO:0000313" key="6">
    <source>
        <dbReference type="Proteomes" id="UP001054857"/>
    </source>
</evidence>
<keyword evidence="3" id="KW-0040">ANK repeat</keyword>
<evidence type="ECO:0000256" key="2">
    <source>
        <dbReference type="ARBA" id="ARBA00022737"/>
    </source>
</evidence>
<dbReference type="PANTHER" id="PTHR46231">
    <property type="entry name" value="ANKYRIN REPEAT AND BTB/POZ DOMAIN-CONTAINING PROTEIN 1"/>
    <property type="match status" value="1"/>
</dbReference>
<dbReference type="SMART" id="SM00225">
    <property type="entry name" value="BTB"/>
    <property type="match status" value="1"/>
</dbReference>
<protein>
    <recommendedName>
        <fullName evidence="4">BTB domain-containing protein</fullName>
    </recommendedName>
</protein>
<comment type="pathway">
    <text evidence="1">Protein modification; protein ubiquitination.</text>
</comment>
<keyword evidence="2" id="KW-0677">Repeat</keyword>
<dbReference type="InterPro" id="IPR011333">
    <property type="entry name" value="SKP1/BTB/POZ_sf"/>
</dbReference>
<reference evidence="5 6" key="1">
    <citation type="journal article" date="2021" name="Sci. Rep.">
        <title>Genome sequencing of the multicellular alga Astrephomene provides insights into convergent evolution of germ-soma differentiation.</title>
        <authorList>
            <person name="Yamashita S."/>
            <person name="Yamamoto K."/>
            <person name="Matsuzaki R."/>
            <person name="Suzuki S."/>
            <person name="Yamaguchi H."/>
            <person name="Hirooka S."/>
            <person name="Minakuchi Y."/>
            <person name="Miyagishima S."/>
            <person name="Kawachi M."/>
            <person name="Toyoda A."/>
            <person name="Nozaki H."/>
        </authorList>
    </citation>
    <scope>NUCLEOTIDE SEQUENCE [LARGE SCALE GENOMIC DNA]</scope>
    <source>
        <strain evidence="5 6">NIES-4017</strain>
    </source>
</reference>
<accession>A0AAD3E5B2</accession>
<sequence length="265" mass="27677">MSTDLCSGSSSNDASRTVARDLLALLADAAETHDVVIKTADERQFPAHRSILIARCSYFKALFKGGFSDSSAPEVDLPGADPDALALLLRFIYGGILDSCNRTVLKPAIELADRLLLNDAQAMLLQRLLSTATAETITHDLLWADERGYKDVVAKLQQAYVQQYARGLSLEAVSLLAEANPQLMARLHMAVLASQSSSSAATQAPVAPKAPAAPQVPAAQPGVRFAFGAPAAPSCSMPAAPGFGFGIAPFGSVPSGSVPFGGKPI</sequence>
<dbReference type="PANTHER" id="PTHR46231:SF1">
    <property type="entry name" value="ANKYRIN REPEAT AND BTB_POZ DOMAIN-CONTAINING PROTEIN 1"/>
    <property type="match status" value="1"/>
</dbReference>
<dbReference type="InterPro" id="IPR044515">
    <property type="entry name" value="ABTB1"/>
</dbReference>
<gene>
    <name evidence="5" type="ORF">Agub_g15924</name>
</gene>
<dbReference type="SUPFAM" id="SSF54695">
    <property type="entry name" value="POZ domain"/>
    <property type="match status" value="1"/>
</dbReference>